<dbReference type="EMBL" id="GBXM01032203">
    <property type="protein sequence ID" value="JAH76374.1"/>
    <property type="molecule type" value="Transcribed_RNA"/>
</dbReference>
<evidence type="ECO:0000313" key="1">
    <source>
        <dbReference type="EMBL" id="JAH76374.1"/>
    </source>
</evidence>
<accession>A0A0E9VE28</accession>
<proteinExistence type="predicted"/>
<reference evidence="1" key="2">
    <citation type="journal article" date="2015" name="Fish Shellfish Immunol.">
        <title>Early steps in the European eel (Anguilla anguilla)-Vibrio vulnificus interaction in the gills: Role of the RtxA13 toxin.</title>
        <authorList>
            <person name="Callol A."/>
            <person name="Pajuelo D."/>
            <person name="Ebbesson L."/>
            <person name="Teles M."/>
            <person name="MacKenzie S."/>
            <person name="Amaro C."/>
        </authorList>
    </citation>
    <scope>NUCLEOTIDE SEQUENCE</scope>
</reference>
<protein>
    <submittedName>
        <fullName evidence="1">Uncharacterized protein</fullName>
    </submittedName>
</protein>
<reference evidence="1" key="1">
    <citation type="submission" date="2014-11" db="EMBL/GenBank/DDBJ databases">
        <authorList>
            <person name="Amaro Gonzalez C."/>
        </authorList>
    </citation>
    <scope>NUCLEOTIDE SEQUENCE</scope>
</reference>
<name>A0A0E9VE28_ANGAN</name>
<organism evidence="1">
    <name type="scientific">Anguilla anguilla</name>
    <name type="common">European freshwater eel</name>
    <name type="synonym">Muraena anguilla</name>
    <dbReference type="NCBI Taxonomy" id="7936"/>
    <lineage>
        <taxon>Eukaryota</taxon>
        <taxon>Metazoa</taxon>
        <taxon>Chordata</taxon>
        <taxon>Craniata</taxon>
        <taxon>Vertebrata</taxon>
        <taxon>Euteleostomi</taxon>
        <taxon>Actinopterygii</taxon>
        <taxon>Neopterygii</taxon>
        <taxon>Teleostei</taxon>
        <taxon>Anguilliformes</taxon>
        <taxon>Anguillidae</taxon>
        <taxon>Anguilla</taxon>
    </lineage>
</organism>
<sequence>MTKFLKITKNY</sequence>